<reference evidence="3 5" key="1">
    <citation type="submission" date="2019-07" db="EMBL/GenBank/DDBJ databases">
        <title>Whole genome shotgun sequence of Cellulomonas hominis NBRC 16055.</title>
        <authorList>
            <person name="Hosoyama A."/>
            <person name="Uohara A."/>
            <person name="Ohji S."/>
            <person name="Ichikawa N."/>
        </authorList>
    </citation>
    <scope>NUCLEOTIDE SEQUENCE [LARGE SCALE GENOMIC DNA]</scope>
    <source>
        <strain evidence="3 5">NBRC 16055</strain>
    </source>
</reference>
<evidence type="ECO:0000256" key="1">
    <source>
        <dbReference type="SAM" id="MobiDB-lite"/>
    </source>
</evidence>
<dbReference type="Proteomes" id="UP000321723">
    <property type="component" value="Unassembled WGS sequence"/>
</dbReference>
<proteinExistence type="predicted"/>
<evidence type="ECO:0008006" key="7">
    <source>
        <dbReference type="Google" id="ProtNLM"/>
    </source>
</evidence>
<dbReference type="OrthoDB" id="3780129at2"/>
<dbReference type="RefSeq" id="WP_146835061.1">
    <property type="nucleotide sequence ID" value="NZ_BJVQ01000010.1"/>
</dbReference>
<accession>A0A511F9Z5</accession>
<name>A0A511F9Z5_9CELL</name>
<feature type="transmembrane region" description="Helical" evidence="2">
    <location>
        <begin position="216"/>
        <end position="235"/>
    </location>
</feature>
<feature type="transmembrane region" description="Helical" evidence="2">
    <location>
        <begin position="168"/>
        <end position="186"/>
    </location>
</feature>
<feature type="transmembrane region" description="Helical" evidence="2">
    <location>
        <begin position="35"/>
        <end position="58"/>
    </location>
</feature>
<keyword evidence="2" id="KW-1133">Transmembrane helix</keyword>
<feature type="transmembrane region" description="Helical" evidence="2">
    <location>
        <begin position="78"/>
        <end position="102"/>
    </location>
</feature>
<dbReference type="EMBL" id="JACHDN010000001">
    <property type="protein sequence ID" value="MBB5474270.1"/>
    <property type="molecule type" value="Genomic_DNA"/>
</dbReference>
<dbReference type="EMBL" id="BJVQ01000010">
    <property type="protein sequence ID" value="GEL46072.1"/>
    <property type="molecule type" value="Genomic_DNA"/>
</dbReference>
<keyword evidence="5" id="KW-1185">Reference proteome</keyword>
<evidence type="ECO:0000313" key="6">
    <source>
        <dbReference type="Proteomes" id="UP000564629"/>
    </source>
</evidence>
<feature type="compositionally biased region" description="Low complexity" evidence="1">
    <location>
        <begin position="1"/>
        <end position="17"/>
    </location>
</feature>
<evidence type="ECO:0000313" key="3">
    <source>
        <dbReference type="EMBL" id="GEL46072.1"/>
    </source>
</evidence>
<keyword evidence="2" id="KW-0812">Transmembrane</keyword>
<protein>
    <recommendedName>
        <fullName evidence="7">DUF4386 domain-containing protein</fullName>
    </recommendedName>
</protein>
<keyword evidence="2" id="KW-0472">Membrane</keyword>
<gene>
    <name evidence="3" type="ORF">CHO01_11880</name>
    <name evidence="4" type="ORF">HNR08_003006</name>
</gene>
<feature type="transmembrane region" description="Helical" evidence="2">
    <location>
        <begin position="114"/>
        <end position="133"/>
    </location>
</feature>
<dbReference type="Proteomes" id="UP000564629">
    <property type="component" value="Unassembled WGS sequence"/>
</dbReference>
<evidence type="ECO:0000313" key="5">
    <source>
        <dbReference type="Proteomes" id="UP000321723"/>
    </source>
</evidence>
<organism evidence="3 5">
    <name type="scientific">Cellulomonas hominis</name>
    <dbReference type="NCBI Taxonomy" id="156981"/>
    <lineage>
        <taxon>Bacteria</taxon>
        <taxon>Bacillati</taxon>
        <taxon>Actinomycetota</taxon>
        <taxon>Actinomycetes</taxon>
        <taxon>Micrococcales</taxon>
        <taxon>Cellulomonadaceae</taxon>
        <taxon>Cellulomonas</taxon>
    </lineage>
</organism>
<evidence type="ECO:0000313" key="4">
    <source>
        <dbReference type="EMBL" id="MBB5474270.1"/>
    </source>
</evidence>
<comment type="caution">
    <text evidence="3">The sequence shown here is derived from an EMBL/GenBank/DDBJ whole genome shotgun (WGS) entry which is preliminary data.</text>
</comment>
<reference evidence="4 6" key="2">
    <citation type="submission" date="2020-08" db="EMBL/GenBank/DDBJ databases">
        <title>Sequencing the genomes of 1000 actinobacteria strains.</title>
        <authorList>
            <person name="Klenk H.-P."/>
        </authorList>
    </citation>
    <scope>NUCLEOTIDE SEQUENCE [LARGE SCALE GENOMIC DNA]</scope>
    <source>
        <strain evidence="4 6">DSM 9581</strain>
    </source>
</reference>
<evidence type="ECO:0000256" key="2">
    <source>
        <dbReference type="SAM" id="Phobius"/>
    </source>
</evidence>
<feature type="region of interest" description="Disordered" evidence="1">
    <location>
        <begin position="1"/>
        <end position="27"/>
    </location>
</feature>
<feature type="transmembrane region" description="Helical" evidence="2">
    <location>
        <begin position="193"/>
        <end position="210"/>
    </location>
</feature>
<dbReference type="AlphaFoldDB" id="A0A511F9Z5"/>
<sequence>MTTHDTTTAGRSAAVGAAAGGGTGEARVRPQPRGWAFAGIGAGLAGLVSIQASMALGVNWEETAGDAEAIVADLSGRIATQLLFHTATLIATVLVVVFAAGLSRRLAQQAPAGSLLPSVASGGLLLVAVAGLLGSGLDTQFLFGLGDTDLIVPESGAFYADWVATIPWLWVGAGLAGVAVAVAALRHGAAPRWIGWVSAVLGGLTLLLGMSPLQYMAGFTGPLWLLVVAIGFAAGDRK</sequence>